<feature type="chain" id="PRO_5025411222" evidence="5">
    <location>
        <begin position="24"/>
        <end position="408"/>
    </location>
</feature>
<evidence type="ECO:0000313" key="7">
    <source>
        <dbReference type="EMBL" id="KAF2225411.1"/>
    </source>
</evidence>
<evidence type="ECO:0000256" key="3">
    <source>
        <dbReference type="PIRSR" id="PIRSR608264-1"/>
    </source>
</evidence>
<feature type="compositionally biased region" description="Polar residues" evidence="4">
    <location>
        <begin position="360"/>
        <end position="373"/>
    </location>
</feature>
<dbReference type="PRINTS" id="PR00737">
    <property type="entry name" value="GLHYDRLASE16"/>
</dbReference>
<dbReference type="Gene3D" id="2.60.120.200">
    <property type="match status" value="1"/>
</dbReference>
<sequence length="408" mass="43595">MYTRSVILPLAAICVVIVDKALASNCNCGFSINRRDGTSSPAYFSQVLETDFLHLRSFSTAPDWDKKHGNKDWTVQVFNKTSSQTRGPYGKAATLQNTIKNPIDELDTWSGDGIRGRDPGLQLVTSPLSDSLPAPDGGPPMIKSGEIATVRSDILYGSFRAGLKMTGVNGTCGAFFWYRNDSAEIDIESLSRQLQVDSKNKTVAGLTNIVIQSPQSVAQGFDAAGTPGYQVAALLFDPTEGYHEYRFDWLPGSVAFYADGQHLGTLTSSVPSDPGKILLSHWSNGGAGWSGGPPPEPAVMTVSYVKAYFNSSDAATNQKTDERCAAAKTDVCTVPEWSGSIDPTQTDSQSLSSDSPFLTNPNQTPGSLQTGSASGSYVSAAERVAMAGRSVSLLLLGFLLSAVQGWFW</sequence>
<protein>
    <submittedName>
        <fullName evidence="7">Concanavalin A-like lectin/glucanase domain-containing protein</fullName>
    </submittedName>
</protein>
<dbReference type="CDD" id="cd00413">
    <property type="entry name" value="Glyco_hydrolase_16"/>
    <property type="match status" value="1"/>
</dbReference>
<name>A0A6A6GIB2_9PEZI</name>
<feature type="signal peptide" evidence="5">
    <location>
        <begin position="1"/>
        <end position="23"/>
    </location>
</feature>
<dbReference type="EMBL" id="ML992503">
    <property type="protein sequence ID" value="KAF2225411.1"/>
    <property type="molecule type" value="Genomic_DNA"/>
</dbReference>
<evidence type="ECO:0000256" key="1">
    <source>
        <dbReference type="ARBA" id="ARBA00022801"/>
    </source>
</evidence>
<evidence type="ECO:0000256" key="4">
    <source>
        <dbReference type="SAM" id="MobiDB-lite"/>
    </source>
</evidence>
<dbReference type="GO" id="GO:0005975">
    <property type="term" value="P:carbohydrate metabolic process"/>
    <property type="evidence" value="ECO:0007669"/>
    <property type="project" value="InterPro"/>
</dbReference>
<feature type="compositionally biased region" description="Low complexity" evidence="4">
    <location>
        <begin position="342"/>
        <end position="359"/>
    </location>
</feature>
<dbReference type="Pfam" id="PF00722">
    <property type="entry name" value="Glyco_hydro_16"/>
    <property type="match status" value="1"/>
</dbReference>
<proteinExistence type="predicted"/>
<dbReference type="PANTHER" id="PTHR38121">
    <property type="entry name" value="GH16 DOMAIN-CONTAINING PROTEIN"/>
    <property type="match status" value="1"/>
</dbReference>
<feature type="active site" description="Proton donor" evidence="3">
    <location>
        <position position="188"/>
    </location>
</feature>
<keyword evidence="7" id="KW-0430">Lectin</keyword>
<dbReference type="PANTHER" id="PTHR38121:SF5">
    <property type="entry name" value="GH16 DOMAIN-CONTAINING PROTEIN"/>
    <property type="match status" value="1"/>
</dbReference>
<keyword evidence="2" id="KW-0326">Glycosidase</keyword>
<dbReference type="PROSITE" id="PS51762">
    <property type="entry name" value="GH16_2"/>
    <property type="match status" value="1"/>
</dbReference>
<feature type="region of interest" description="Disordered" evidence="4">
    <location>
        <begin position="336"/>
        <end position="373"/>
    </location>
</feature>
<organism evidence="7 8">
    <name type="scientific">Elsinoe ampelina</name>
    <dbReference type="NCBI Taxonomy" id="302913"/>
    <lineage>
        <taxon>Eukaryota</taxon>
        <taxon>Fungi</taxon>
        <taxon>Dikarya</taxon>
        <taxon>Ascomycota</taxon>
        <taxon>Pezizomycotina</taxon>
        <taxon>Dothideomycetes</taxon>
        <taxon>Dothideomycetidae</taxon>
        <taxon>Myriangiales</taxon>
        <taxon>Elsinoaceae</taxon>
        <taxon>Elsinoe</taxon>
    </lineage>
</organism>
<feature type="domain" description="GH16" evidence="6">
    <location>
        <begin position="33"/>
        <end position="313"/>
    </location>
</feature>
<dbReference type="AlphaFoldDB" id="A0A6A6GIB2"/>
<gene>
    <name evidence="7" type="ORF">BDZ85DRAFT_257458</name>
</gene>
<dbReference type="GO" id="GO:0004553">
    <property type="term" value="F:hydrolase activity, hydrolyzing O-glycosyl compounds"/>
    <property type="evidence" value="ECO:0007669"/>
    <property type="project" value="InterPro"/>
</dbReference>
<dbReference type="InterPro" id="IPR000757">
    <property type="entry name" value="Beta-glucanase-like"/>
</dbReference>
<keyword evidence="8" id="KW-1185">Reference proteome</keyword>
<keyword evidence="1" id="KW-0378">Hydrolase</keyword>
<reference evidence="8" key="1">
    <citation type="journal article" date="2020" name="Stud. Mycol.">
        <title>101 Dothideomycetes genomes: A test case for predicting lifestyles and emergence of pathogens.</title>
        <authorList>
            <person name="Haridas S."/>
            <person name="Albert R."/>
            <person name="Binder M."/>
            <person name="Bloem J."/>
            <person name="LaButti K."/>
            <person name="Salamov A."/>
            <person name="Andreopoulos B."/>
            <person name="Baker S."/>
            <person name="Barry K."/>
            <person name="Bills G."/>
            <person name="Bluhm B."/>
            <person name="Cannon C."/>
            <person name="Castanera R."/>
            <person name="Culley D."/>
            <person name="Daum C."/>
            <person name="Ezra D."/>
            <person name="Gonzalez J."/>
            <person name="Henrissat B."/>
            <person name="Kuo A."/>
            <person name="Liang C."/>
            <person name="Lipzen A."/>
            <person name="Lutzoni F."/>
            <person name="Magnuson J."/>
            <person name="Mondo S."/>
            <person name="Nolan M."/>
            <person name="Ohm R."/>
            <person name="Pangilinan J."/>
            <person name="Park H.-J."/>
            <person name="Ramirez L."/>
            <person name="Alfaro M."/>
            <person name="Sun H."/>
            <person name="Tritt A."/>
            <person name="Yoshinaga Y."/>
            <person name="Zwiers L.-H."/>
            <person name="Turgeon B."/>
            <person name="Goodwin S."/>
            <person name="Spatafora J."/>
            <person name="Crous P."/>
            <person name="Grigoriev I."/>
        </authorList>
    </citation>
    <scope>NUCLEOTIDE SEQUENCE [LARGE SCALE GENOMIC DNA]</scope>
    <source>
        <strain evidence="8">CECT 20119</strain>
    </source>
</reference>
<accession>A0A6A6GIB2</accession>
<evidence type="ECO:0000259" key="6">
    <source>
        <dbReference type="PROSITE" id="PS51762"/>
    </source>
</evidence>
<dbReference type="Proteomes" id="UP000799538">
    <property type="component" value="Unassembled WGS sequence"/>
</dbReference>
<dbReference type="GO" id="GO:0030246">
    <property type="term" value="F:carbohydrate binding"/>
    <property type="evidence" value="ECO:0007669"/>
    <property type="project" value="UniProtKB-KW"/>
</dbReference>
<keyword evidence="5" id="KW-0732">Signal</keyword>
<dbReference type="InterPro" id="IPR008264">
    <property type="entry name" value="Beta_glucanase"/>
</dbReference>
<feature type="active site" description="Nucleophile" evidence="3">
    <location>
        <position position="184"/>
    </location>
</feature>
<dbReference type="InterPro" id="IPR013320">
    <property type="entry name" value="ConA-like_dom_sf"/>
</dbReference>
<evidence type="ECO:0000256" key="2">
    <source>
        <dbReference type="ARBA" id="ARBA00023295"/>
    </source>
</evidence>
<evidence type="ECO:0000256" key="5">
    <source>
        <dbReference type="SAM" id="SignalP"/>
    </source>
</evidence>
<dbReference type="OrthoDB" id="25131at2759"/>
<evidence type="ECO:0000313" key="8">
    <source>
        <dbReference type="Proteomes" id="UP000799538"/>
    </source>
</evidence>
<dbReference type="SUPFAM" id="SSF49899">
    <property type="entry name" value="Concanavalin A-like lectins/glucanases"/>
    <property type="match status" value="1"/>
</dbReference>